<reference evidence="14 15" key="1">
    <citation type="submission" date="2019-02" db="EMBL/GenBank/DDBJ databases">
        <title>Closed genome of Sporomusa termitida DSM 4440.</title>
        <authorList>
            <person name="Poehlein A."/>
            <person name="Daniel R."/>
        </authorList>
    </citation>
    <scope>NUCLEOTIDE SEQUENCE [LARGE SCALE GENOMIC DNA]</scope>
    <source>
        <strain evidence="14 15">DSM 4440</strain>
        <plasmid evidence="15">pspter</plasmid>
    </source>
</reference>
<dbReference type="CDD" id="cd01347">
    <property type="entry name" value="ligand_gated_channel"/>
    <property type="match status" value="1"/>
</dbReference>
<dbReference type="InterPro" id="IPR036942">
    <property type="entry name" value="Beta-barrel_TonB_sf"/>
</dbReference>
<dbReference type="InterPro" id="IPR037066">
    <property type="entry name" value="Plug_dom_sf"/>
</dbReference>
<evidence type="ECO:0000256" key="6">
    <source>
        <dbReference type="ARBA" id="ARBA00023065"/>
    </source>
</evidence>
<dbReference type="Pfam" id="PF00593">
    <property type="entry name" value="TonB_dep_Rec_b-barrel"/>
    <property type="match status" value="1"/>
</dbReference>
<geneLocation type="plasmid" evidence="15">
    <name>pspter</name>
</geneLocation>
<protein>
    <submittedName>
        <fullName evidence="14">Colicin I receptor</fullName>
    </submittedName>
</protein>
<evidence type="ECO:0000256" key="2">
    <source>
        <dbReference type="ARBA" id="ARBA00022448"/>
    </source>
</evidence>
<dbReference type="PROSITE" id="PS52016">
    <property type="entry name" value="TONB_DEPENDENT_REC_3"/>
    <property type="match status" value="1"/>
</dbReference>
<gene>
    <name evidence="14" type="primary">cirA_8</name>
    <name evidence="14" type="ORF">SPTER_49050</name>
</gene>
<dbReference type="SUPFAM" id="SSF56935">
    <property type="entry name" value="Porins"/>
    <property type="match status" value="1"/>
</dbReference>
<dbReference type="GO" id="GO:0015344">
    <property type="term" value="F:siderophore uptake transmembrane transporter activity"/>
    <property type="evidence" value="ECO:0007669"/>
    <property type="project" value="TreeGrafter"/>
</dbReference>
<dbReference type="AlphaFoldDB" id="A0A517E1D3"/>
<keyword evidence="9 10" id="KW-0998">Cell outer membrane</keyword>
<keyword evidence="6" id="KW-0406">Ion transport</keyword>
<evidence type="ECO:0000313" key="15">
    <source>
        <dbReference type="Proteomes" id="UP000320776"/>
    </source>
</evidence>
<dbReference type="Pfam" id="PF07715">
    <property type="entry name" value="Plug"/>
    <property type="match status" value="1"/>
</dbReference>
<sequence length="763" mass="84005">MEKSKQSPVLFKADSTLRERKKEWVRQVRLKPDIGVLGDACRNERSYLMKTGKKWRKIKLTLLSFVLMAALSLPAYAAEEEIIYQLDEVVVTASGFEQNIIDAPASITIITKEELNRRGYSDLAEAIGDVEGVDVLSGTGKTGGLDIRIRGMDSEYTLIMVDGIRQNGTTDVTPNGFGAMNTSFMPPLAAIERIEIIRGPMSTLYGSDAMGGVVNIITKKVADDWSGSVTLDHTFQENTDFGDISRFSFYTSGPLTKDKTGLALRGSILRREASLVESSSTGIDLSKRGPNPVKRDVYNLGGRFTWRQDNNNSFWLDAETAKQKYDNSAGQLGTLGSSGGYADELRYERQKVTLGSENKVSFGTWTTSLSYNQTETKGRLIPASAVPSGSPYIGIPRELKNSNWILDTKLVAPMGENHKLIVGGQYWDATMEDGLVMVSPGGGKFKQESTSFFAEDEWRLKDSLSLTYGGRYEHTDSFSGHFSPRTYLVWQAKEGWTVKGGVSTGYKTPKLSQLHDGLSGVSGQGTVLLIGNPNLKPEESTNTELGVHYQNNSGFSSSATMFHNRYTNKISGYSIDANTSSYTNVGKAKTQGLELSTVLPLWNEDWSLNMNYTYTHNEQLGGNDDGARLTNVPVHMANARLNYRLNDRTATWLKAEYRDKTARFTQKYDNLSAANKAVHDALGGYFKSYTLLNLGGSYKVSKDVTLNLGINNLTDKDFTATHVISYGSGSSTTTAGDYFTSGQTTTGYVVSGRNYWMSVNVTF</sequence>
<dbReference type="GO" id="GO:0044718">
    <property type="term" value="P:siderophore transmembrane transport"/>
    <property type="evidence" value="ECO:0007669"/>
    <property type="project" value="TreeGrafter"/>
</dbReference>
<evidence type="ECO:0000259" key="13">
    <source>
        <dbReference type="Pfam" id="PF07715"/>
    </source>
</evidence>
<evidence type="ECO:0000256" key="7">
    <source>
        <dbReference type="ARBA" id="ARBA00023077"/>
    </source>
</evidence>
<feature type="domain" description="TonB-dependent receptor plug" evidence="13">
    <location>
        <begin position="101"/>
        <end position="213"/>
    </location>
</feature>
<keyword evidence="14" id="KW-0614">Plasmid</keyword>
<comment type="subcellular location">
    <subcellularLocation>
        <location evidence="1 10">Cell outer membrane</location>
        <topology evidence="1 10">Multi-pass membrane protein</topology>
    </subcellularLocation>
</comment>
<evidence type="ECO:0000256" key="3">
    <source>
        <dbReference type="ARBA" id="ARBA00022452"/>
    </source>
</evidence>
<dbReference type="PANTHER" id="PTHR30069:SF53">
    <property type="entry name" value="COLICIN I RECEPTOR-RELATED"/>
    <property type="match status" value="1"/>
</dbReference>
<keyword evidence="5" id="KW-0732">Signal</keyword>
<comment type="similarity">
    <text evidence="10 11">Belongs to the TonB-dependent receptor family.</text>
</comment>
<keyword evidence="14" id="KW-0675">Receptor</keyword>
<organism evidence="14 15">
    <name type="scientific">Sporomusa termitida</name>
    <dbReference type="NCBI Taxonomy" id="2377"/>
    <lineage>
        <taxon>Bacteria</taxon>
        <taxon>Bacillati</taxon>
        <taxon>Bacillota</taxon>
        <taxon>Negativicutes</taxon>
        <taxon>Selenomonadales</taxon>
        <taxon>Sporomusaceae</taxon>
        <taxon>Sporomusa</taxon>
    </lineage>
</organism>
<dbReference type="InterPro" id="IPR012910">
    <property type="entry name" value="Plug_dom"/>
</dbReference>
<keyword evidence="7 11" id="KW-0798">TonB box</keyword>
<evidence type="ECO:0000256" key="8">
    <source>
        <dbReference type="ARBA" id="ARBA00023136"/>
    </source>
</evidence>
<evidence type="ECO:0000256" key="11">
    <source>
        <dbReference type="RuleBase" id="RU003357"/>
    </source>
</evidence>
<evidence type="ECO:0000256" key="10">
    <source>
        <dbReference type="PROSITE-ProRule" id="PRU01360"/>
    </source>
</evidence>
<keyword evidence="4 10" id="KW-0812">Transmembrane</keyword>
<dbReference type="KEGG" id="sted:SPTER_49050"/>
<dbReference type="EMBL" id="CP036260">
    <property type="protein sequence ID" value="QDR83414.1"/>
    <property type="molecule type" value="Genomic_DNA"/>
</dbReference>
<keyword evidence="15" id="KW-1185">Reference proteome</keyword>
<accession>A0A517E1D3</accession>
<evidence type="ECO:0000256" key="9">
    <source>
        <dbReference type="ARBA" id="ARBA00023237"/>
    </source>
</evidence>
<dbReference type="PANTHER" id="PTHR30069">
    <property type="entry name" value="TONB-DEPENDENT OUTER MEMBRANE RECEPTOR"/>
    <property type="match status" value="1"/>
</dbReference>
<evidence type="ECO:0000259" key="12">
    <source>
        <dbReference type="Pfam" id="PF00593"/>
    </source>
</evidence>
<dbReference type="InterPro" id="IPR000531">
    <property type="entry name" value="Beta-barrel_TonB"/>
</dbReference>
<evidence type="ECO:0000313" key="14">
    <source>
        <dbReference type="EMBL" id="QDR83414.1"/>
    </source>
</evidence>
<dbReference type="Proteomes" id="UP000320776">
    <property type="component" value="Plasmid pSPTER"/>
</dbReference>
<dbReference type="GO" id="GO:0009279">
    <property type="term" value="C:cell outer membrane"/>
    <property type="evidence" value="ECO:0007669"/>
    <property type="project" value="UniProtKB-SubCell"/>
</dbReference>
<keyword evidence="3 10" id="KW-1134">Transmembrane beta strand</keyword>
<evidence type="ECO:0000256" key="4">
    <source>
        <dbReference type="ARBA" id="ARBA00022692"/>
    </source>
</evidence>
<feature type="domain" description="TonB-dependent receptor-like beta-barrel" evidence="12">
    <location>
        <begin position="299"/>
        <end position="713"/>
    </location>
</feature>
<dbReference type="Gene3D" id="2.170.130.10">
    <property type="entry name" value="TonB-dependent receptor, plug domain"/>
    <property type="match status" value="1"/>
</dbReference>
<keyword evidence="2 10" id="KW-0813">Transport</keyword>
<dbReference type="Gene3D" id="2.40.170.20">
    <property type="entry name" value="TonB-dependent receptor, beta-barrel domain"/>
    <property type="match status" value="1"/>
</dbReference>
<dbReference type="InterPro" id="IPR039426">
    <property type="entry name" value="TonB-dep_rcpt-like"/>
</dbReference>
<evidence type="ECO:0000256" key="1">
    <source>
        <dbReference type="ARBA" id="ARBA00004571"/>
    </source>
</evidence>
<keyword evidence="8 10" id="KW-0472">Membrane</keyword>
<name>A0A517E1D3_9FIRM</name>
<evidence type="ECO:0000256" key="5">
    <source>
        <dbReference type="ARBA" id="ARBA00022729"/>
    </source>
</evidence>
<proteinExistence type="inferred from homology"/>